<dbReference type="GO" id="GO:0005829">
    <property type="term" value="C:cytosol"/>
    <property type="evidence" value="ECO:0007669"/>
    <property type="project" value="TreeGrafter"/>
</dbReference>
<feature type="compositionally biased region" description="Basic and acidic residues" evidence="3">
    <location>
        <begin position="455"/>
        <end position="469"/>
    </location>
</feature>
<dbReference type="Gene3D" id="1.10.10.10">
    <property type="entry name" value="Winged helix-like DNA-binding domain superfamily/Winged helix DNA-binding domain"/>
    <property type="match status" value="1"/>
</dbReference>
<feature type="compositionally biased region" description="Polar residues" evidence="3">
    <location>
        <begin position="849"/>
        <end position="860"/>
    </location>
</feature>
<feature type="compositionally biased region" description="Polar residues" evidence="3">
    <location>
        <begin position="437"/>
        <end position="451"/>
    </location>
</feature>
<dbReference type="PANTHER" id="PTHR22792:SF132">
    <property type="entry name" value="LA-RELATED PROTEIN 1"/>
    <property type="match status" value="1"/>
</dbReference>
<feature type="region of interest" description="Disordered" evidence="3">
    <location>
        <begin position="790"/>
        <end position="823"/>
    </location>
</feature>
<feature type="compositionally biased region" description="Polar residues" evidence="3">
    <location>
        <begin position="107"/>
        <end position="129"/>
    </location>
</feature>
<dbReference type="PROSITE" id="PS50961">
    <property type="entry name" value="HTH_LA"/>
    <property type="match status" value="1"/>
</dbReference>
<feature type="region of interest" description="Disordered" evidence="3">
    <location>
        <begin position="840"/>
        <end position="886"/>
    </location>
</feature>
<sequence length="1074" mass="116466">MAATFSYAQAAKGISPAPASKPTSGSATPAKDTTSTPPPTTLASVRSWADDAESESVTEKPTTEPETDSQTSPKAAEPLQSVETSSVSSPDLGALSASTVTKDDDVSSQPIASSESTWDNKSQASTSVDKTVEPAEKTSEKVKKGKNAVVKPLQEAPLPTVNIWKLRADEQKAKVHKTGPSPIANNQSQGPTGAATKKANSSTKESSVAGDSRNKAHEEDKAVQAKKDGKSEVESKKGVKGRPLDKDTRSASTVLPPPPHRDQESWPTPESVVDEDRKKSQGKGEKVEKDRKDVVTAGTSGKHEWVKVPYTPSVVFNTPLPNAANPRRGGRPGGRGGAQTGGRPTSFGSNGTGQPEKDGSSAVVLNGDQTQRERGEGDAPGDASPKSKPTGNTASPTSKDQVPTASGEKPSSSTNLAASEADAQAGTPLVKDESQGHHQSNGHSRQYSNKPYKSRRGDFSGAGERRREGGGSPPKDGTSDDRRFAASTHTETSGDGERRGFQDGPNGHSSKQGRYGTYSGGRERVRGGGRGARGSYSNGHQFGHGHGHQSSSSFSLGPRSPTSFNPESFFPAPQGKFRNSHRSQSMTTDPFRYTYQGGPPGPPMQPFNPYDYSMMQPMGALAYSPYGVDQHALFAMITTQVDYYFSVDNLLKDMFLRKHMDSQGFVSLEFIAGFNRIKHLSTDLDMIKLVCQQSSIVEYRTGDDGLDRLRCKDGWDKWVLNMAERAETAQNEGPKELHKPAVPQPNGFDQSSLPQYPVMPIMDMYGNEGPYPQTNGYHPVIAQDAVPTPAEALSSAEDANGTVIPNGHPIESPTKAVSGEPDSFSDAQLENLTVIVRKQHQSRRPVLPSCTSRTFSNGSIDSKHGAQGELDEGTSRSSEPYGVGSSERVDSNFAERLLSISSPFRSTSPTPVRLYWVKDQEDPVNSIPSDSSHEPYHHLRSKALQQRQNSPFGTTPYDMDVLYQFWSHFLIRNFNTRMYDEFRYLAFEDSSHRMTDFGLSNLIKFYGQSLLSSKGVIRQRVAHDYVDLVKGTDKYGRSAFNQLQSAFRNGGFEPRSWKRISDWLDGDLLASLEL</sequence>
<dbReference type="InterPro" id="IPR006607">
    <property type="entry name" value="DM15"/>
</dbReference>
<dbReference type="GO" id="GO:0000339">
    <property type="term" value="F:RNA cap binding"/>
    <property type="evidence" value="ECO:0007669"/>
    <property type="project" value="InterPro"/>
</dbReference>
<protein>
    <recommendedName>
        <fullName evidence="4">HTH La-type RNA-binding domain-containing protein</fullName>
    </recommendedName>
</protein>
<dbReference type="GO" id="GO:0010494">
    <property type="term" value="C:cytoplasmic stress granule"/>
    <property type="evidence" value="ECO:0007669"/>
    <property type="project" value="TreeGrafter"/>
</dbReference>
<name>A0A6A6AK82_9PLEO</name>
<dbReference type="OrthoDB" id="340227at2759"/>
<evidence type="ECO:0000256" key="1">
    <source>
        <dbReference type="ARBA" id="ARBA00022884"/>
    </source>
</evidence>
<feature type="region of interest" description="Disordered" evidence="3">
    <location>
        <begin position="1"/>
        <end position="587"/>
    </location>
</feature>
<feature type="compositionally biased region" description="Basic and acidic residues" evidence="3">
    <location>
        <begin position="274"/>
        <end position="294"/>
    </location>
</feature>
<dbReference type="GO" id="GO:0048255">
    <property type="term" value="P:mRNA stabilization"/>
    <property type="evidence" value="ECO:0007669"/>
    <property type="project" value="InterPro"/>
</dbReference>
<dbReference type="Pfam" id="PF21071">
    <property type="entry name" value="LARP1_HEAT"/>
    <property type="match status" value="1"/>
</dbReference>
<dbReference type="SMART" id="SM00715">
    <property type="entry name" value="LA"/>
    <property type="match status" value="1"/>
</dbReference>
<evidence type="ECO:0000256" key="2">
    <source>
        <dbReference type="PROSITE-ProRule" id="PRU00332"/>
    </source>
</evidence>
<dbReference type="Proteomes" id="UP000799771">
    <property type="component" value="Unassembled WGS sequence"/>
</dbReference>
<dbReference type="InterPro" id="IPR006630">
    <property type="entry name" value="La_HTH"/>
</dbReference>
<reference evidence="5" key="1">
    <citation type="journal article" date="2020" name="Stud. Mycol.">
        <title>101 Dothideomycetes genomes: a test case for predicting lifestyles and emergence of pathogens.</title>
        <authorList>
            <person name="Haridas S."/>
            <person name="Albert R."/>
            <person name="Binder M."/>
            <person name="Bloem J."/>
            <person name="Labutti K."/>
            <person name="Salamov A."/>
            <person name="Andreopoulos B."/>
            <person name="Baker S."/>
            <person name="Barry K."/>
            <person name="Bills G."/>
            <person name="Bluhm B."/>
            <person name="Cannon C."/>
            <person name="Castanera R."/>
            <person name="Culley D."/>
            <person name="Daum C."/>
            <person name="Ezra D."/>
            <person name="Gonzalez J."/>
            <person name="Henrissat B."/>
            <person name="Kuo A."/>
            <person name="Liang C."/>
            <person name="Lipzen A."/>
            <person name="Lutzoni F."/>
            <person name="Magnuson J."/>
            <person name="Mondo S."/>
            <person name="Nolan M."/>
            <person name="Ohm R."/>
            <person name="Pangilinan J."/>
            <person name="Park H.-J."/>
            <person name="Ramirez L."/>
            <person name="Alfaro M."/>
            <person name="Sun H."/>
            <person name="Tritt A."/>
            <person name="Yoshinaga Y."/>
            <person name="Zwiers L.-H."/>
            <person name="Turgeon B."/>
            <person name="Goodwin S."/>
            <person name="Spatafora J."/>
            <person name="Crous P."/>
            <person name="Grigoriev I."/>
        </authorList>
    </citation>
    <scope>NUCLEOTIDE SEQUENCE</scope>
    <source>
        <strain evidence="5">CBS 119687</strain>
    </source>
</reference>
<dbReference type="InterPro" id="IPR036388">
    <property type="entry name" value="WH-like_DNA-bd_sf"/>
</dbReference>
<keyword evidence="6" id="KW-1185">Reference proteome</keyword>
<dbReference type="PANTHER" id="PTHR22792">
    <property type="entry name" value="LUPUS LA PROTEIN-RELATED"/>
    <property type="match status" value="1"/>
</dbReference>
<accession>A0A6A6AK82</accession>
<dbReference type="AlphaFoldDB" id="A0A6A6AK82"/>
<feature type="compositionally biased region" description="Gly residues" evidence="3">
    <location>
        <begin position="331"/>
        <end position="340"/>
    </location>
</feature>
<dbReference type="InterPro" id="IPR036390">
    <property type="entry name" value="WH_DNA-bd_sf"/>
</dbReference>
<feature type="compositionally biased region" description="Polar residues" evidence="3">
    <location>
        <begin position="387"/>
        <end position="417"/>
    </location>
</feature>
<dbReference type="SUPFAM" id="SSF46785">
    <property type="entry name" value="Winged helix' DNA-binding domain"/>
    <property type="match status" value="1"/>
</dbReference>
<dbReference type="EMBL" id="ML977502">
    <property type="protein sequence ID" value="KAF2131324.1"/>
    <property type="molecule type" value="Genomic_DNA"/>
</dbReference>
<evidence type="ECO:0000313" key="6">
    <source>
        <dbReference type="Proteomes" id="UP000799771"/>
    </source>
</evidence>
<evidence type="ECO:0000259" key="4">
    <source>
        <dbReference type="PROSITE" id="PS50961"/>
    </source>
</evidence>
<dbReference type="CDD" id="cd07323">
    <property type="entry name" value="LAM"/>
    <property type="match status" value="1"/>
</dbReference>
<feature type="compositionally biased region" description="Basic and acidic residues" evidence="3">
    <location>
        <begin position="212"/>
        <end position="249"/>
    </location>
</feature>
<dbReference type="GO" id="GO:0045727">
    <property type="term" value="P:positive regulation of translation"/>
    <property type="evidence" value="ECO:0007669"/>
    <property type="project" value="TreeGrafter"/>
</dbReference>
<dbReference type="RefSeq" id="XP_033525711.1">
    <property type="nucleotide sequence ID" value="XM_033666556.1"/>
</dbReference>
<dbReference type="GeneID" id="54406988"/>
<evidence type="ECO:0000313" key="5">
    <source>
        <dbReference type="EMBL" id="KAF2131324.1"/>
    </source>
</evidence>
<feature type="compositionally biased region" description="Basic and acidic residues" evidence="3">
    <location>
        <begin position="130"/>
        <end position="142"/>
    </location>
</feature>
<feature type="compositionally biased region" description="Low complexity" evidence="3">
    <location>
        <begin position="548"/>
        <end position="563"/>
    </location>
</feature>
<gene>
    <name evidence="5" type="ORF">P153DRAFT_355135</name>
</gene>
<feature type="domain" description="HTH La-type RNA-binding" evidence="4">
    <location>
        <begin position="627"/>
        <end position="716"/>
    </location>
</feature>
<feature type="compositionally biased region" description="Low complexity" evidence="3">
    <location>
        <begin position="26"/>
        <end position="35"/>
    </location>
</feature>
<organism evidence="5 6">
    <name type="scientific">Dothidotthia symphoricarpi CBS 119687</name>
    <dbReference type="NCBI Taxonomy" id="1392245"/>
    <lineage>
        <taxon>Eukaryota</taxon>
        <taxon>Fungi</taxon>
        <taxon>Dikarya</taxon>
        <taxon>Ascomycota</taxon>
        <taxon>Pezizomycotina</taxon>
        <taxon>Dothideomycetes</taxon>
        <taxon>Pleosporomycetidae</taxon>
        <taxon>Pleosporales</taxon>
        <taxon>Dothidotthiaceae</taxon>
        <taxon>Dothidotthia</taxon>
    </lineage>
</organism>
<evidence type="ECO:0000256" key="3">
    <source>
        <dbReference type="SAM" id="MobiDB-lite"/>
    </source>
</evidence>
<feature type="region of interest" description="Disordered" evidence="3">
    <location>
        <begin position="727"/>
        <end position="753"/>
    </location>
</feature>
<dbReference type="SMART" id="SM00684">
    <property type="entry name" value="DM15"/>
    <property type="match status" value="2"/>
</dbReference>
<dbReference type="Pfam" id="PF05383">
    <property type="entry name" value="La"/>
    <property type="match status" value="1"/>
</dbReference>
<keyword evidence="1 2" id="KW-0694">RNA-binding</keyword>
<proteinExistence type="predicted"/>
<dbReference type="InterPro" id="IPR045180">
    <property type="entry name" value="La_dom_prot"/>
</dbReference>